<feature type="region of interest" description="Disordered" evidence="1">
    <location>
        <begin position="336"/>
        <end position="363"/>
    </location>
</feature>
<gene>
    <name evidence="2" type="ORF">RRG08_026301</name>
</gene>
<dbReference type="EMBL" id="JAWDGP010004277">
    <property type="protein sequence ID" value="KAK3765833.1"/>
    <property type="molecule type" value="Genomic_DNA"/>
</dbReference>
<proteinExistence type="predicted"/>
<dbReference type="AlphaFoldDB" id="A0AAE0ZAF3"/>
<evidence type="ECO:0000313" key="2">
    <source>
        <dbReference type="EMBL" id="KAK3765833.1"/>
    </source>
</evidence>
<feature type="region of interest" description="Disordered" evidence="1">
    <location>
        <begin position="177"/>
        <end position="261"/>
    </location>
</feature>
<feature type="region of interest" description="Disordered" evidence="1">
    <location>
        <begin position="273"/>
        <end position="299"/>
    </location>
</feature>
<feature type="region of interest" description="Disordered" evidence="1">
    <location>
        <begin position="493"/>
        <end position="516"/>
    </location>
</feature>
<comment type="caution">
    <text evidence="2">The sequence shown here is derived from an EMBL/GenBank/DDBJ whole genome shotgun (WGS) entry which is preliminary data.</text>
</comment>
<feature type="region of interest" description="Disordered" evidence="1">
    <location>
        <begin position="546"/>
        <end position="572"/>
    </location>
</feature>
<dbReference type="Proteomes" id="UP001283361">
    <property type="component" value="Unassembled WGS sequence"/>
</dbReference>
<feature type="compositionally biased region" description="Polar residues" evidence="1">
    <location>
        <begin position="498"/>
        <end position="516"/>
    </location>
</feature>
<organism evidence="2 3">
    <name type="scientific">Elysia crispata</name>
    <name type="common">lettuce slug</name>
    <dbReference type="NCBI Taxonomy" id="231223"/>
    <lineage>
        <taxon>Eukaryota</taxon>
        <taxon>Metazoa</taxon>
        <taxon>Spiralia</taxon>
        <taxon>Lophotrochozoa</taxon>
        <taxon>Mollusca</taxon>
        <taxon>Gastropoda</taxon>
        <taxon>Heterobranchia</taxon>
        <taxon>Euthyneura</taxon>
        <taxon>Panpulmonata</taxon>
        <taxon>Sacoglossa</taxon>
        <taxon>Placobranchoidea</taxon>
        <taxon>Plakobranchidae</taxon>
        <taxon>Elysia</taxon>
    </lineage>
</organism>
<name>A0AAE0ZAF3_9GAST</name>
<feature type="compositionally biased region" description="Low complexity" evidence="1">
    <location>
        <begin position="210"/>
        <end position="226"/>
    </location>
</feature>
<feature type="compositionally biased region" description="Polar residues" evidence="1">
    <location>
        <begin position="558"/>
        <end position="572"/>
    </location>
</feature>
<evidence type="ECO:0000313" key="3">
    <source>
        <dbReference type="Proteomes" id="UP001283361"/>
    </source>
</evidence>
<feature type="region of interest" description="Disordered" evidence="1">
    <location>
        <begin position="688"/>
        <end position="708"/>
    </location>
</feature>
<feature type="compositionally biased region" description="Acidic residues" evidence="1">
    <location>
        <begin position="353"/>
        <end position="363"/>
    </location>
</feature>
<accession>A0AAE0ZAF3</accession>
<sequence length="730" mass="80166">MDVENMLQAEDKLNSAILLDGNYFIMDSEQLVSNPFAELQQEAVQQAEQNQGKKNSMTERLTSVKNNVCEKHFLMARSRLEKEKTSRLKQLHDHANRLRHQVKLLDLDKQRHQVEIKRRVEPHKDHSYDEAQVSNTEKRLGANIASFYLEKRLKYPVRIRSVSDISLTPTIQRARTSLRQNELKKSNSVDSAEPGGAGDPCHIASRAHTAKSGSSSHHSSVLSQASGPPRSCFRRRDSRSAPLYANSNRHGSTVGSAGGKGVKGVLPAISTAQQRRIGGAAGSRSATGKQGGKGETQHAPPVVKFAFENPLKILASNEESAKLFAQNHAAYYPGATRAVNPHHNSNGYNYSDTSDEDEEEDGDSLPDYINLRNMFYNKEQGDNVESAKQGNRSNGEMKLYRGDIGIGNCGVGLTPNQLALLRKAQGPPPRLTTDMMQGELDKINTKVKSFMNSITHNTAPQQSCSSRKLSSLLEDISNKMNTVTSITITDLSDKRAADSQQPLPKFSSKGTTTADTNTEIAHKKAISLPTSKPKSLLDLNKQNQNEEGNMINDGADGDTTQASNIKQDQQAPKYNWRLIRGREQHKPDDIEGVGGGTSATNVRPEDLVLQALTGIPIRNALQTHVPLHSASRALRHTATFKMHKVVERLISERTKYQRHQVDQLKRQMSLDAGHGGGEDTELLMGEPRDGLGSNGTGTSGIKADQGRLTTRKISHVSISSVGSDRKLAAR</sequence>
<keyword evidence="3" id="KW-1185">Reference proteome</keyword>
<evidence type="ECO:0000256" key="1">
    <source>
        <dbReference type="SAM" id="MobiDB-lite"/>
    </source>
</evidence>
<reference evidence="2" key="1">
    <citation type="journal article" date="2023" name="G3 (Bethesda)">
        <title>A reference genome for the long-term kleptoplast-retaining sea slug Elysia crispata morphotype clarki.</title>
        <authorList>
            <person name="Eastman K.E."/>
            <person name="Pendleton A.L."/>
            <person name="Shaikh M.A."/>
            <person name="Suttiyut T."/>
            <person name="Ogas R."/>
            <person name="Tomko P."/>
            <person name="Gavelis G."/>
            <person name="Widhalm J.R."/>
            <person name="Wisecaver J.H."/>
        </authorList>
    </citation>
    <scope>NUCLEOTIDE SEQUENCE</scope>
    <source>
        <strain evidence="2">ECLA1</strain>
    </source>
</reference>
<protein>
    <submittedName>
        <fullName evidence="2">Uncharacterized protein</fullName>
    </submittedName>
</protein>